<accession>A0A7W7G867</accession>
<feature type="domain" description="Metallo-beta-lactamase" evidence="1">
    <location>
        <begin position="26"/>
        <end position="228"/>
    </location>
</feature>
<dbReference type="SUPFAM" id="SSF56281">
    <property type="entry name" value="Metallo-hydrolase/oxidoreductase"/>
    <property type="match status" value="1"/>
</dbReference>
<keyword evidence="3" id="KW-1185">Reference proteome</keyword>
<comment type="caution">
    <text evidence="2">The sequence shown here is derived from an EMBL/GenBank/DDBJ whole genome shotgun (WGS) entry which is preliminary data.</text>
</comment>
<protein>
    <submittedName>
        <fullName evidence="2">L-ascorbate metabolism protein UlaG (Beta-lactamase superfamily)</fullName>
    </submittedName>
</protein>
<dbReference type="AlphaFoldDB" id="A0A7W7G867"/>
<evidence type="ECO:0000259" key="1">
    <source>
        <dbReference type="Pfam" id="PF12706"/>
    </source>
</evidence>
<dbReference type="RefSeq" id="WP_184877771.1">
    <property type="nucleotide sequence ID" value="NZ_BOOV01000010.1"/>
</dbReference>
<dbReference type="Pfam" id="PF12706">
    <property type="entry name" value="Lactamase_B_2"/>
    <property type="match status" value="1"/>
</dbReference>
<reference evidence="2 3" key="1">
    <citation type="submission" date="2020-08" db="EMBL/GenBank/DDBJ databases">
        <title>Sequencing the genomes of 1000 actinobacteria strains.</title>
        <authorList>
            <person name="Klenk H.-P."/>
        </authorList>
    </citation>
    <scope>NUCLEOTIDE SEQUENCE [LARGE SCALE GENOMIC DNA]</scope>
    <source>
        <strain evidence="2 3">DSM 45784</strain>
    </source>
</reference>
<dbReference type="Proteomes" id="UP000542210">
    <property type="component" value="Unassembled WGS sequence"/>
</dbReference>
<dbReference type="EMBL" id="JACHND010000001">
    <property type="protein sequence ID" value="MBB4699937.1"/>
    <property type="molecule type" value="Genomic_DNA"/>
</dbReference>
<dbReference type="PANTHER" id="PTHR43546">
    <property type="entry name" value="UPF0173 METAL-DEPENDENT HYDROLASE MJ1163-RELATED"/>
    <property type="match status" value="1"/>
</dbReference>
<gene>
    <name evidence="2" type="ORF">BJ982_001481</name>
</gene>
<dbReference type="PANTHER" id="PTHR43546:SF7">
    <property type="entry name" value="METALLO-BETA-LACTAMASE DOMAIN-CONTAINING PROTEIN"/>
    <property type="match status" value="1"/>
</dbReference>
<dbReference type="InterPro" id="IPR050114">
    <property type="entry name" value="UPF0173_UPF0282_UlaG_hydrolase"/>
</dbReference>
<evidence type="ECO:0000313" key="3">
    <source>
        <dbReference type="Proteomes" id="UP000542210"/>
    </source>
</evidence>
<dbReference type="Gene3D" id="3.60.15.10">
    <property type="entry name" value="Ribonuclease Z/Hydroxyacylglutathione hydrolase-like"/>
    <property type="match status" value="1"/>
</dbReference>
<name>A0A7W7G867_9ACTN</name>
<dbReference type="InterPro" id="IPR036866">
    <property type="entry name" value="RibonucZ/Hydroxyglut_hydro"/>
</dbReference>
<dbReference type="InterPro" id="IPR001279">
    <property type="entry name" value="Metallo-B-lactamas"/>
</dbReference>
<evidence type="ECO:0000313" key="2">
    <source>
        <dbReference type="EMBL" id="MBB4699937.1"/>
    </source>
</evidence>
<sequence>MSDPAEASVFFVGNATTVIRCMDFTVLTDPSFLHRGQRAYLGWGISTRRRTNPAIGIVQLPPLDAVVLSHLHGDHWDRYATEGLDKSLPIITTPHAATRLRRKGFRNATGLHTWQNSILRRGDSTLRITALPGRHAPAAARMLVPPVMGSMLQFGRDGDVRLRMHISGDTLLYDRLAEIPQRFPEIDVALVHLGGTTILGVLMTTMDGDQGARWVRLMGAGVTLPIHYDDYEAFASDLDDFRGHVDMLGLSDRVRYIARGETYHVIGHPAGYGAY</sequence>
<organism evidence="2 3">
    <name type="scientific">Sphaerisporangium siamense</name>
    <dbReference type="NCBI Taxonomy" id="795645"/>
    <lineage>
        <taxon>Bacteria</taxon>
        <taxon>Bacillati</taxon>
        <taxon>Actinomycetota</taxon>
        <taxon>Actinomycetes</taxon>
        <taxon>Streptosporangiales</taxon>
        <taxon>Streptosporangiaceae</taxon>
        <taxon>Sphaerisporangium</taxon>
    </lineage>
</organism>
<proteinExistence type="predicted"/>